<evidence type="ECO:0000313" key="3">
    <source>
        <dbReference type="Proteomes" id="UP000813462"/>
    </source>
</evidence>
<accession>A0A978VNN8</accession>
<feature type="region of interest" description="Disordered" evidence="1">
    <location>
        <begin position="131"/>
        <end position="156"/>
    </location>
</feature>
<sequence>MQLVHGTTVAESDFSQHDLSRPHIAEIVAATNEAESLQLSQTPVFVNNVPQQFYNAFVLFGVVFDVNLEEFAGTISVNTETDSVSDTIDAEKDVDITSTGGISSVAATQNSTWSTNPFYIVLNKSTHNGTVDIASNDTRPDQGTTEGISTEPSSESTLHIPCLDTAVELFTIPASTSKDTNTTTLGVLSVDRSKLQVAQIQDVSA</sequence>
<name>A0A978VNN8_ZIZJJ</name>
<protein>
    <submittedName>
        <fullName evidence="2">Uncharacterized protein</fullName>
    </submittedName>
</protein>
<comment type="caution">
    <text evidence="2">The sequence shown here is derived from an EMBL/GenBank/DDBJ whole genome shotgun (WGS) entry which is preliminary data.</text>
</comment>
<dbReference type="EMBL" id="JAEACU010000003">
    <property type="protein sequence ID" value="KAH7537163.1"/>
    <property type="molecule type" value="Genomic_DNA"/>
</dbReference>
<dbReference type="AlphaFoldDB" id="A0A978VNN8"/>
<dbReference type="Proteomes" id="UP000813462">
    <property type="component" value="Unassembled WGS sequence"/>
</dbReference>
<evidence type="ECO:0000256" key="1">
    <source>
        <dbReference type="SAM" id="MobiDB-lite"/>
    </source>
</evidence>
<reference evidence="2" key="1">
    <citation type="journal article" date="2021" name="Front. Plant Sci.">
        <title>Chromosome-Scale Genome Assembly for Chinese Sour Jujube and Insights Into Its Genome Evolution and Domestication Signature.</title>
        <authorList>
            <person name="Shen L.-Y."/>
            <person name="Luo H."/>
            <person name="Wang X.-L."/>
            <person name="Wang X.-M."/>
            <person name="Qiu X.-J."/>
            <person name="Liu H."/>
            <person name="Zhou S.-S."/>
            <person name="Jia K.-H."/>
            <person name="Nie S."/>
            <person name="Bao Y.-T."/>
            <person name="Zhang R.-G."/>
            <person name="Yun Q.-Z."/>
            <person name="Chai Y.-H."/>
            <person name="Lu J.-Y."/>
            <person name="Li Y."/>
            <person name="Zhao S.-W."/>
            <person name="Mao J.-F."/>
            <person name="Jia S.-G."/>
            <person name="Mao Y.-M."/>
        </authorList>
    </citation>
    <scope>NUCLEOTIDE SEQUENCE</scope>
    <source>
        <strain evidence="2">AT0</strain>
        <tissue evidence="2">Leaf</tissue>
    </source>
</reference>
<proteinExistence type="predicted"/>
<evidence type="ECO:0000313" key="2">
    <source>
        <dbReference type="EMBL" id="KAH7537163.1"/>
    </source>
</evidence>
<organism evidence="2 3">
    <name type="scientific">Ziziphus jujuba var. spinosa</name>
    <dbReference type="NCBI Taxonomy" id="714518"/>
    <lineage>
        <taxon>Eukaryota</taxon>
        <taxon>Viridiplantae</taxon>
        <taxon>Streptophyta</taxon>
        <taxon>Embryophyta</taxon>
        <taxon>Tracheophyta</taxon>
        <taxon>Spermatophyta</taxon>
        <taxon>Magnoliopsida</taxon>
        <taxon>eudicotyledons</taxon>
        <taxon>Gunneridae</taxon>
        <taxon>Pentapetalae</taxon>
        <taxon>rosids</taxon>
        <taxon>fabids</taxon>
        <taxon>Rosales</taxon>
        <taxon>Rhamnaceae</taxon>
        <taxon>Paliureae</taxon>
        <taxon>Ziziphus</taxon>
    </lineage>
</organism>
<gene>
    <name evidence="2" type="ORF">FEM48_Zijuj03G0062800</name>
</gene>